<comment type="caution">
    <text evidence="3">The sequence shown here is derived from an EMBL/GenBank/DDBJ whole genome shotgun (WGS) entry which is preliminary data.</text>
</comment>
<gene>
    <name evidence="3" type="ORF">A4X09_0g3548</name>
</gene>
<feature type="region of interest" description="Disordered" evidence="1">
    <location>
        <begin position="21"/>
        <end position="46"/>
    </location>
</feature>
<evidence type="ECO:0000259" key="2">
    <source>
        <dbReference type="PROSITE" id="PS50181"/>
    </source>
</evidence>
<dbReference type="InterPro" id="IPR001810">
    <property type="entry name" value="F-box_dom"/>
</dbReference>
<protein>
    <recommendedName>
        <fullName evidence="2">F-box domain-containing protein</fullName>
    </recommendedName>
</protein>
<name>A0A8X7NB67_9BASI</name>
<evidence type="ECO:0000313" key="4">
    <source>
        <dbReference type="Proteomes" id="UP000078113"/>
    </source>
</evidence>
<feature type="compositionally biased region" description="Low complexity" evidence="1">
    <location>
        <begin position="37"/>
        <end position="46"/>
    </location>
</feature>
<proteinExistence type="predicted"/>
<dbReference type="InterPro" id="IPR036047">
    <property type="entry name" value="F-box-like_dom_sf"/>
</dbReference>
<reference evidence="3" key="1">
    <citation type="submission" date="2016-04" db="EMBL/GenBank/DDBJ databases">
        <authorList>
            <person name="Nguyen H.D."/>
            <person name="Samba Siva P."/>
            <person name="Cullis J."/>
            <person name="Levesque C.A."/>
            <person name="Hambleton S."/>
        </authorList>
    </citation>
    <scope>NUCLEOTIDE SEQUENCE</scope>
    <source>
        <strain evidence="3">DAOMC 236422</strain>
    </source>
</reference>
<dbReference type="AlphaFoldDB" id="A0A8X7NB67"/>
<reference evidence="3" key="2">
    <citation type="journal article" date="2019" name="IMA Fungus">
        <title>Genome sequencing and comparison of five Tilletia species to identify candidate genes for the detection of regulated species infecting wheat.</title>
        <authorList>
            <person name="Nguyen H.D.T."/>
            <person name="Sultana T."/>
            <person name="Kesanakurti P."/>
            <person name="Hambleton S."/>
        </authorList>
    </citation>
    <scope>NUCLEOTIDE SEQUENCE</scope>
    <source>
        <strain evidence="3">DAOMC 236422</strain>
    </source>
</reference>
<feature type="region of interest" description="Disordered" evidence="1">
    <location>
        <begin position="233"/>
        <end position="256"/>
    </location>
</feature>
<sequence length="353" mass="38928">MSTSSQTPPAAAVVTQQVQELSPDPLLPSRPPIAVATTPPTSSPSSSTVFPFLALPAELIKAILVQCDNSTLFKLRQVCRTTKTIIDKGVSLDLFPFRYWPLIDLPLTKDEIYDIRRRESFPKQNANVWEPDFFKYIAVNPALKRLHWSAEDGWTEARLGSRLRAGDDPASAYESVELTDQGLDFSVKLISRFKVKDFPLVLDELATLPPVSSLQITIRFMGTDKSPVSMVIDPKGSGEEKCATTSSPEVKSDAQGEVPRPVLVKDMIAAIADLTRRCEFPFPSEDPYRGDQDDRTPLLLQYPPAIEGKRENVFGLLFSHADTSGMSSLGGRSDPVGNDDFEDVLNSLMLSNP</sequence>
<dbReference type="PROSITE" id="PS50181">
    <property type="entry name" value="FBOX"/>
    <property type="match status" value="1"/>
</dbReference>
<feature type="domain" description="F-box" evidence="2">
    <location>
        <begin position="49"/>
        <end position="103"/>
    </location>
</feature>
<keyword evidence="4" id="KW-1185">Reference proteome</keyword>
<dbReference type="Pfam" id="PF00646">
    <property type="entry name" value="F-box"/>
    <property type="match status" value="1"/>
</dbReference>
<accession>A0A8X7NB67</accession>
<evidence type="ECO:0000256" key="1">
    <source>
        <dbReference type="SAM" id="MobiDB-lite"/>
    </source>
</evidence>
<evidence type="ECO:0000313" key="3">
    <source>
        <dbReference type="EMBL" id="KAE8268810.1"/>
    </source>
</evidence>
<dbReference type="SUPFAM" id="SSF81383">
    <property type="entry name" value="F-box domain"/>
    <property type="match status" value="1"/>
</dbReference>
<organism evidence="3 4">
    <name type="scientific">Tilletia walkeri</name>
    <dbReference type="NCBI Taxonomy" id="117179"/>
    <lineage>
        <taxon>Eukaryota</taxon>
        <taxon>Fungi</taxon>
        <taxon>Dikarya</taxon>
        <taxon>Basidiomycota</taxon>
        <taxon>Ustilaginomycotina</taxon>
        <taxon>Exobasidiomycetes</taxon>
        <taxon>Tilletiales</taxon>
        <taxon>Tilletiaceae</taxon>
        <taxon>Tilletia</taxon>
    </lineage>
</organism>
<dbReference type="EMBL" id="LWDG02000128">
    <property type="protein sequence ID" value="KAE8268810.1"/>
    <property type="molecule type" value="Genomic_DNA"/>
</dbReference>
<dbReference type="Proteomes" id="UP000078113">
    <property type="component" value="Unassembled WGS sequence"/>
</dbReference>